<dbReference type="EMBL" id="FNZI01000003">
    <property type="protein sequence ID" value="SEJ33214.1"/>
    <property type="molecule type" value="Genomic_DNA"/>
</dbReference>
<dbReference type="Gene3D" id="3.40.50.300">
    <property type="entry name" value="P-loop containing nucleotide triphosphate hydrolases"/>
    <property type="match status" value="1"/>
</dbReference>
<feature type="transmembrane region" description="Helical" evidence="7">
    <location>
        <begin position="21"/>
        <end position="47"/>
    </location>
</feature>
<feature type="domain" description="ABC transporter" evidence="8">
    <location>
        <begin position="341"/>
        <end position="588"/>
    </location>
</feature>
<feature type="transmembrane region" description="Helical" evidence="7">
    <location>
        <begin position="145"/>
        <end position="165"/>
    </location>
</feature>
<dbReference type="SMART" id="SM00382">
    <property type="entry name" value="AAA"/>
    <property type="match status" value="1"/>
</dbReference>
<name>A0A1H6XZZ7_9MICO</name>
<gene>
    <name evidence="10" type="ORF">SAMN05421637_1447</name>
</gene>
<accession>A0A1H6XZZ7</accession>
<dbReference type="InterPro" id="IPR027417">
    <property type="entry name" value="P-loop_NTPase"/>
</dbReference>
<organism evidence="10 11">
    <name type="scientific">Demequina mangrovi</name>
    <dbReference type="NCBI Taxonomy" id="1043493"/>
    <lineage>
        <taxon>Bacteria</taxon>
        <taxon>Bacillati</taxon>
        <taxon>Actinomycetota</taxon>
        <taxon>Actinomycetes</taxon>
        <taxon>Micrococcales</taxon>
        <taxon>Demequinaceae</taxon>
        <taxon>Demequina</taxon>
    </lineage>
</organism>
<protein>
    <submittedName>
        <fullName evidence="10">ATP-binding cassette, subfamily B</fullName>
    </submittedName>
</protein>
<keyword evidence="4 10" id="KW-0067">ATP-binding</keyword>
<keyword evidence="2 7" id="KW-0812">Transmembrane</keyword>
<dbReference type="InterPro" id="IPR036640">
    <property type="entry name" value="ABC1_TM_sf"/>
</dbReference>
<evidence type="ECO:0000256" key="5">
    <source>
        <dbReference type="ARBA" id="ARBA00022989"/>
    </source>
</evidence>
<evidence type="ECO:0000256" key="2">
    <source>
        <dbReference type="ARBA" id="ARBA00022692"/>
    </source>
</evidence>
<dbReference type="RefSeq" id="WP_042215023.1">
    <property type="nucleotide sequence ID" value="NZ_BBLU01000008.1"/>
</dbReference>
<dbReference type="InterPro" id="IPR017871">
    <property type="entry name" value="ABC_transporter-like_CS"/>
</dbReference>
<evidence type="ECO:0000259" key="8">
    <source>
        <dbReference type="PROSITE" id="PS50893"/>
    </source>
</evidence>
<dbReference type="PANTHER" id="PTHR43394:SF1">
    <property type="entry name" value="ATP-BINDING CASSETTE SUB-FAMILY B MEMBER 10, MITOCHONDRIAL"/>
    <property type="match status" value="1"/>
</dbReference>
<dbReference type="SUPFAM" id="SSF52540">
    <property type="entry name" value="P-loop containing nucleoside triphosphate hydrolases"/>
    <property type="match status" value="1"/>
</dbReference>
<dbReference type="GO" id="GO:0005524">
    <property type="term" value="F:ATP binding"/>
    <property type="evidence" value="ECO:0007669"/>
    <property type="project" value="UniProtKB-KW"/>
</dbReference>
<dbReference type="GO" id="GO:0016887">
    <property type="term" value="F:ATP hydrolysis activity"/>
    <property type="evidence" value="ECO:0007669"/>
    <property type="project" value="InterPro"/>
</dbReference>
<dbReference type="STRING" id="1043493.SAMN05421637_1447"/>
<sequence length="595" mass="63383">MRELVTGIARLAAVAYRARPARFVLVITLAIVRAISGPGAAIAAGAATDAAVAGDGTRAAWAGALLVASGVTYAVLGQINFLMGLDLSRSVFERLQRDVIEATNGSDGIAHHERPDYADRLRVLTTDLEFFQYFAMEHVFSSVRVVVGGAVALAALTAVSPWLLLLPLAGALPVWAGRRAESVMGRARERAAQDARRATHLLGLATAPGPAKEIRLTRMGARIRELHASSYRRASSTVVRGELASGTLQGLALLLFGAAFIGSALFVVRSAVAGDASVGDVVLVITLASQIVAQLAEAQFLANSLQRIAAFMERLEWARSLVASRAIEAPLAAPESLADGIRFTDVRFTYPGTDAPVLDGVDLHLPAGGVVAIVGENGAGKSTLVKLLCRFYEPTHGVVRVDGTDLARIPVPEWRSRLTAGFQDFCRLETTARHTVGLGDLDRRDDDDAVLAALERAASTVILDRLPDGLDTHVGKSYTEGTELSGGQWQKLALGRAMMRDAPLVMLLDEPTSALDAEAEHRLFERYAASASRVARTTGAITVLVSHRFSTVRMADLILVVDDGRIREAGSHEELMEVPGGLYAELFALQAAQYS</sequence>
<keyword evidence="5 7" id="KW-1133">Transmembrane helix</keyword>
<dbReference type="PROSITE" id="PS50893">
    <property type="entry name" value="ABC_TRANSPORTER_2"/>
    <property type="match status" value="1"/>
</dbReference>
<dbReference type="PROSITE" id="PS00211">
    <property type="entry name" value="ABC_TRANSPORTER_1"/>
    <property type="match status" value="1"/>
</dbReference>
<dbReference type="PANTHER" id="PTHR43394">
    <property type="entry name" value="ATP-DEPENDENT PERMEASE MDL1, MITOCHONDRIAL"/>
    <property type="match status" value="1"/>
</dbReference>
<dbReference type="Pfam" id="PF00005">
    <property type="entry name" value="ABC_tran"/>
    <property type="match status" value="1"/>
</dbReference>
<evidence type="ECO:0000256" key="6">
    <source>
        <dbReference type="ARBA" id="ARBA00023136"/>
    </source>
</evidence>
<dbReference type="Proteomes" id="UP000183315">
    <property type="component" value="Unassembled WGS sequence"/>
</dbReference>
<evidence type="ECO:0000313" key="11">
    <source>
        <dbReference type="Proteomes" id="UP000183315"/>
    </source>
</evidence>
<keyword evidence="11" id="KW-1185">Reference proteome</keyword>
<dbReference type="eggNOG" id="COG1132">
    <property type="taxonomic scope" value="Bacteria"/>
</dbReference>
<evidence type="ECO:0000256" key="4">
    <source>
        <dbReference type="ARBA" id="ARBA00022840"/>
    </source>
</evidence>
<evidence type="ECO:0000256" key="1">
    <source>
        <dbReference type="ARBA" id="ARBA00004651"/>
    </source>
</evidence>
<dbReference type="SUPFAM" id="SSF90123">
    <property type="entry name" value="ABC transporter transmembrane region"/>
    <property type="match status" value="1"/>
</dbReference>
<dbReference type="AlphaFoldDB" id="A0A1H6XZZ7"/>
<keyword evidence="3" id="KW-0547">Nucleotide-binding</keyword>
<evidence type="ECO:0000256" key="3">
    <source>
        <dbReference type="ARBA" id="ARBA00022741"/>
    </source>
</evidence>
<dbReference type="InterPro" id="IPR003593">
    <property type="entry name" value="AAA+_ATPase"/>
</dbReference>
<evidence type="ECO:0000313" key="10">
    <source>
        <dbReference type="EMBL" id="SEJ33214.1"/>
    </source>
</evidence>
<dbReference type="InterPro" id="IPR003439">
    <property type="entry name" value="ABC_transporter-like_ATP-bd"/>
</dbReference>
<dbReference type="InterPro" id="IPR011527">
    <property type="entry name" value="ABC1_TM_dom"/>
</dbReference>
<comment type="subcellular location">
    <subcellularLocation>
        <location evidence="1">Cell membrane</location>
        <topology evidence="1">Multi-pass membrane protein</topology>
    </subcellularLocation>
</comment>
<feature type="domain" description="ABC transmembrane type-1" evidence="9">
    <location>
        <begin position="24"/>
        <end position="307"/>
    </location>
</feature>
<dbReference type="Gene3D" id="1.20.1560.10">
    <property type="entry name" value="ABC transporter type 1, transmembrane domain"/>
    <property type="match status" value="1"/>
</dbReference>
<evidence type="ECO:0000259" key="9">
    <source>
        <dbReference type="PROSITE" id="PS50929"/>
    </source>
</evidence>
<dbReference type="InterPro" id="IPR039421">
    <property type="entry name" value="Type_1_exporter"/>
</dbReference>
<reference evidence="11" key="1">
    <citation type="submission" date="2016-10" db="EMBL/GenBank/DDBJ databases">
        <authorList>
            <person name="Varghese N."/>
        </authorList>
    </citation>
    <scope>NUCLEOTIDE SEQUENCE [LARGE SCALE GENOMIC DNA]</scope>
    <source>
        <strain evidence="11">DSM 24868</strain>
    </source>
</reference>
<dbReference type="OrthoDB" id="9806127at2"/>
<proteinExistence type="predicted"/>
<dbReference type="PROSITE" id="PS50929">
    <property type="entry name" value="ABC_TM1F"/>
    <property type="match status" value="1"/>
</dbReference>
<feature type="transmembrane region" description="Helical" evidence="7">
    <location>
        <begin position="59"/>
        <end position="85"/>
    </location>
</feature>
<dbReference type="GO" id="GO:0015421">
    <property type="term" value="F:ABC-type oligopeptide transporter activity"/>
    <property type="evidence" value="ECO:0007669"/>
    <property type="project" value="TreeGrafter"/>
</dbReference>
<keyword evidence="6 7" id="KW-0472">Membrane</keyword>
<feature type="transmembrane region" description="Helical" evidence="7">
    <location>
        <begin position="248"/>
        <end position="268"/>
    </location>
</feature>
<evidence type="ECO:0000256" key="7">
    <source>
        <dbReference type="SAM" id="Phobius"/>
    </source>
</evidence>
<dbReference type="GO" id="GO:0005886">
    <property type="term" value="C:plasma membrane"/>
    <property type="evidence" value="ECO:0007669"/>
    <property type="project" value="UniProtKB-SubCell"/>
</dbReference>